<dbReference type="InterPro" id="IPR000160">
    <property type="entry name" value="GGDEF_dom"/>
</dbReference>
<feature type="domain" description="EAL" evidence="5">
    <location>
        <begin position="316"/>
        <end position="573"/>
    </location>
</feature>
<dbReference type="Gene3D" id="3.40.50.2300">
    <property type="match status" value="1"/>
</dbReference>
<dbReference type="InterPro" id="IPR001789">
    <property type="entry name" value="Sig_transdc_resp-reg_receiver"/>
</dbReference>
<keyword evidence="3" id="KW-0597">Phosphoprotein</keyword>
<dbReference type="AlphaFoldDB" id="I3CED3"/>
<evidence type="ECO:0000256" key="3">
    <source>
        <dbReference type="PROSITE-ProRule" id="PRU00169"/>
    </source>
</evidence>
<dbReference type="InterPro" id="IPR043128">
    <property type="entry name" value="Rev_trsase/Diguanyl_cyclase"/>
</dbReference>
<dbReference type="PANTHER" id="PTHR44757:SF2">
    <property type="entry name" value="BIOFILM ARCHITECTURE MAINTENANCE PROTEIN MBAA"/>
    <property type="match status" value="1"/>
</dbReference>
<accession>I3CED3</accession>
<dbReference type="NCBIfam" id="TIGR00254">
    <property type="entry name" value="GGDEF"/>
    <property type="match status" value="1"/>
</dbReference>
<proteinExistence type="predicted"/>
<dbReference type="SUPFAM" id="SSF55073">
    <property type="entry name" value="Nucleotide cyclase"/>
    <property type="match status" value="1"/>
</dbReference>
<evidence type="ECO:0000313" key="7">
    <source>
        <dbReference type="EMBL" id="EIJ41976.1"/>
    </source>
</evidence>
<dbReference type="Gene3D" id="3.20.20.450">
    <property type="entry name" value="EAL domain"/>
    <property type="match status" value="1"/>
</dbReference>
<evidence type="ECO:0000259" key="4">
    <source>
        <dbReference type="PROSITE" id="PS50110"/>
    </source>
</evidence>
<reference evidence="7 8" key="1">
    <citation type="submission" date="2011-11" db="EMBL/GenBank/DDBJ databases">
        <title>Improved High-Quality Draft sequence of Beggiatoa alba B18lD.</title>
        <authorList>
            <consortium name="US DOE Joint Genome Institute"/>
            <person name="Lucas S."/>
            <person name="Han J."/>
            <person name="Lapidus A."/>
            <person name="Cheng J.-F."/>
            <person name="Goodwin L."/>
            <person name="Pitluck S."/>
            <person name="Peters L."/>
            <person name="Mikhailova N."/>
            <person name="Held B."/>
            <person name="Detter J.C."/>
            <person name="Han C."/>
            <person name="Tapia R."/>
            <person name="Land M."/>
            <person name="Hauser L."/>
            <person name="Kyrpides N."/>
            <person name="Ivanova N."/>
            <person name="Pagani I."/>
            <person name="Samuel K."/>
            <person name="Teske A."/>
            <person name="Mueller J."/>
            <person name="Woyke T."/>
        </authorList>
    </citation>
    <scope>NUCLEOTIDE SEQUENCE [LARGE SCALE GENOMIC DNA]</scope>
    <source>
        <strain evidence="7 8">B18LD</strain>
    </source>
</reference>
<dbReference type="Pfam" id="PF00990">
    <property type="entry name" value="GGDEF"/>
    <property type="match status" value="1"/>
</dbReference>
<dbReference type="Pfam" id="PF00563">
    <property type="entry name" value="EAL"/>
    <property type="match status" value="1"/>
</dbReference>
<protein>
    <recommendedName>
        <fullName evidence="1">cyclic-guanylate-specific phosphodiesterase</fullName>
        <ecNumber evidence="1">3.1.4.52</ecNumber>
    </recommendedName>
</protein>
<evidence type="ECO:0000259" key="6">
    <source>
        <dbReference type="PROSITE" id="PS50887"/>
    </source>
</evidence>
<dbReference type="PANTHER" id="PTHR44757">
    <property type="entry name" value="DIGUANYLATE CYCLASE DGCP"/>
    <property type="match status" value="1"/>
</dbReference>
<dbReference type="CDD" id="cd17538">
    <property type="entry name" value="REC_D1_PleD-like"/>
    <property type="match status" value="1"/>
</dbReference>
<feature type="modified residue" description="4-aspartylphosphate" evidence="3">
    <location>
        <position position="55"/>
    </location>
</feature>
<evidence type="ECO:0000256" key="2">
    <source>
        <dbReference type="ARBA" id="ARBA00022636"/>
    </source>
</evidence>
<dbReference type="PROSITE" id="PS50110">
    <property type="entry name" value="RESPONSE_REGULATORY"/>
    <property type="match status" value="1"/>
</dbReference>
<evidence type="ECO:0000256" key="1">
    <source>
        <dbReference type="ARBA" id="ARBA00012282"/>
    </source>
</evidence>
<dbReference type="InterPro" id="IPR035919">
    <property type="entry name" value="EAL_sf"/>
</dbReference>
<organism evidence="7 8">
    <name type="scientific">Beggiatoa alba B18LD</name>
    <dbReference type="NCBI Taxonomy" id="395493"/>
    <lineage>
        <taxon>Bacteria</taxon>
        <taxon>Pseudomonadati</taxon>
        <taxon>Pseudomonadota</taxon>
        <taxon>Gammaproteobacteria</taxon>
        <taxon>Thiotrichales</taxon>
        <taxon>Thiotrichaceae</taxon>
        <taxon>Beggiatoa</taxon>
    </lineage>
</organism>
<dbReference type="SMART" id="SM00052">
    <property type="entry name" value="EAL"/>
    <property type="match status" value="1"/>
</dbReference>
<dbReference type="SUPFAM" id="SSF141868">
    <property type="entry name" value="EAL domain-like"/>
    <property type="match status" value="1"/>
</dbReference>
<gene>
    <name evidence="7" type="ORF">BegalDRAFT_1073</name>
</gene>
<dbReference type="InterPro" id="IPR029787">
    <property type="entry name" value="Nucleotide_cyclase"/>
</dbReference>
<dbReference type="PROSITE" id="PS50883">
    <property type="entry name" value="EAL"/>
    <property type="match status" value="1"/>
</dbReference>
<dbReference type="RefSeq" id="WP_002684422.1">
    <property type="nucleotide sequence ID" value="NZ_JH600070.1"/>
</dbReference>
<dbReference type="FunFam" id="3.20.20.450:FF:000001">
    <property type="entry name" value="Cyclic di-GMP phosphodiesterase yahA"/>
    <property type="match status" value="1"/>
</dbReference>
<dbReference type="GO" id="GO:0071111">
    <property type="term" value="F:cyclic-guanylate-specific phosphodiesterase activity"/>
    <property type="evidence" value="ECO:0007669"/>
    <property type="project" value="UniProtKB-EC"/>
</dbReference>
<evidence type="ECO:0000313" key="8">
    <source>
        <dbReference type="Proteomes" id="UP000005744"/>
    </source>
</evidence>
<keyword evidence="8" id="KW-1185">Reference proteome</keyword>
<dbReference type="SUPFAM" id="SSF52172">
    <property type="entry name" value="CheY-like"/>
    <property type="match status" value="1"/>
</dbReference>
<name>I3CED3_9GAMM</name>
<dbReference type="CDD" id="cd01948">
    <property type="entry name" value="EAL"/>
    <property type="match status" value="1"/>
</dbReference>
<dbReference type="SMART" id="SM00267">
    <property type="entry name" value="GGDEF"/>
    <property type="match status" value="1"/>
</dbReference>
<dbReference type="eggNOG" id="COG5001">
    <property type="taxonomic scope" value="Bacteria"/>
</dbReference>
<dbReference type="HOGENOM" id="CLU_000445_70_50_6"/>
<feature type="domain" description="Response regulatory" evidence="4">
    <location>
        <begin position="6"/>
        <end position="122"/>
    </location>
</feature>
<dbReference type="GO" id="GO:0000160">
    <property type="term" value="P:phosphorelay signal transduction system"/>
    <property type="evidence" value="ECO:0007669"/>
    <property type="project" value="InterPro"/>
</dbReference>
<dbReference type="InterPro" id="IPR052155">
    <property type="entry name" value="Biofilm_reg_signaling"/>
</dbReference>
<dbReference type="InterPro" id="IPR011006">
    <property type="entry name" value="CheY-like_superfamily"/>
</dbReference>
<dbReference type="EC" id="3.1.4.52" evidence="1"/>
<dbReference type="CDD" id="cd01949">
    <property type="entry name" value="GGDEF"/>
    <property type="match status" value="1"/>
</dbReference>
<dbReference type="Proteomes" id="UP000005744">
    <property type="component" value="Unassembled WGS sequence"/>
</dbReference>
<dbReference type="OrthoDB" id="9813913at2"/>
<evidence type="ECO:0000259" key="5">
    <source>
        <dbReference type="PROSITE" id="PS50883"/>
    </source>
</evidence>
<keyword evidence="2" id="KW-0973">c-di-GMP</keyword>
<dbReference type="PROSITE" id="PS50887">
    <property type="entry name" value="GGDEF"/>
    <property type="match status" value="1"/>
</dbReference>
<dbReference type="SMART" id="SM00448">
    <property type="entry name" value="REC"/>
    <property type="match status" value="1"/>
</dbReference>
<dbReference type="Gene3D" id="3.30.70.270">
    <property type="match status" value="1"/>
</dbReference>
<dbReference type="Pfam" id="PF00072">
    <property type="entry name" value="Response_reg"/>
    <property type="match status" value="1"/>
</dbReference>
<sequence>MADKSTVLIVDDEIVSRYTVEVLLESEGYNLIFAESGEEALRKAEEVVPDLMLLDVMMPGMDGFEVCLHLRTNPKLAELPIVMITALDDRESRLRGIEVGADDFMSKPFDRAELRARVRTITRLNRYRRLVETEEQLVYLANYDVLTGLPNRNLVLEHLRQTIENASHSHSTFALMSLDLDGIQIINESLGHNFGDQLLREVAYRLRSLHAPKGTITARMAGDEFLLILQTTQNPIKEASHVAQELLETIRQPITLEKQHEVVITASVGISIYPSDGEDTQNLLRNANVARSRAKAQGKNNYQFFKVEMNDAAVKRLVFENQLRKVLERDELRLYYQPQIELVGKRVAGLEALLRWENTELGGMVPPDRFIPLAEEMGLIVPIGEWVLHTACQQGKDWLDRGLPPVRIAVNISSRQFQQSSLLSKIQEILEYTHFPPTLLELEVTESLFIGDESAHNCYKVLKELQEMGVQIAIDDFGTGYSALNYLKRFPVNTLKIDRSFIKDICIDKDDAAITTAIIAMAHSLNLSIIAEGVEEVEQLAFLHFHKCEMAQGYLFSPPVPAQCIESILTRESIFQSAPYS</sequence>
<dbReference type="EMBL" id="JH600070">
    <property type="protein sequence ID" value="EIJ41976.1"/>
    <property type="molecule type" value="Genomic_DNA"/>
</dbReference>
<feature type="domain" description="GGDEF" evidence="6">
    <location>
        <begin position="171"/>
        <end position="307"/>
    </location>
</feature>
<dbReference type="STRING" id="395493.BegalDRAFT_1073"/>
<dbReference type="InterPro" id="IPR001633">
    <property type="entry name" value="EAL_dom"/>
</dbReference>